<keyword evidence="6" id="KW-1015">Disulfide bond</keyword>
<dbReference type="PANTHER" id="PTHR35891">
    <property type="entry name" value="THIOL:DISULFIDE INTERCHANGE PROTEIN DSBA"/>
    <property type="match status" value="1"/>
</dbReference>
<dbReference type="CDD" id="cd03019">
    <property type="entry name" value="DsbA_DsbA"/>
    <property type="match status" value="1"/>
</dbReference>
<feature type="domain" description="Thioredoxin" evidence="9">
    <location>
        <begin position="83"/>
        <end position="279"/>
    </location>
</feature>
<organism evidence="10">
    <name type="scientific">Leucothrix mucor</name>
    <dbReference type="NCBI Taxonomy" id="45248"/>
    <lineage>
        <taxon>Bacteria</taxon>
        <taxon>Pseudomonadati</taxon>
        <taxon>Pseudomonadota</taxon>
        <taxon>Gammaproteobacteria</taxon>
        <taxon>Thiotrichales</taxon>
        <taxon>Thiotrichaceae</taxon>
        <taxon>Leucothrix</taxon>
    </lineage>
</organism>
<dbReference type="InterPro" id="IPR023205">
    <property type="entry name" value="DsbA/DsbL"/>
</dbReference>
<reference evidence="10" key="1">
    <citation type="journal article" date="2020" name="mSystems">
        <title>Genome- and Community-Level Interaction Insights into Carbon Utilization and Element Cycling Functions of Hydrothermarchaeota in Hydrothermal Sediment.</title>
        <authorList>
            <person name="Zhou Z."/>
            <person name="Liu Y."/>
            <person name="Xu W."/>
            <person name="Pan J."/>
            <person name="Luo Z.H."/>
            <person name="Li M."/>
        </authorList>
    </citation>
    <scope>NUCLEOTIDE SEQUENCE [LARGE SCALE GENOMIC DNA]</scope>
    <source>
        <strain evidence="10">HyVt-493</strain>
    </source>
</reference>
<dbReference type="PROSITE" id="PS51352">
    <property type="entry name" value="THIOREDOXIN_2"/>
    <property type="match status" value="1"/>
</dbReference>
<evidence type="ECO:0000256" key="7">
    <source>
        <dbReference type="ARBA" id="ARBA00023284"/>
    </source>
</evidence>
<dbReference type="InterPro" id="IPR050824">
    <property type="entry name" value="Thiol_disulfide_DsbA"/>
</dbReference>
<name>A0A7V2SXW2_LEUMU</name>
<evidence type="ECO:0000256" key="1">
    <source>
        <dbReference type="ARBA" id="ARBA00004418"/>
    </source>
</evidence>
<dbReference type="Gene3D" id="3.40.30.10">
    <property type="entry name" value="Glutaredoxin"/>
    <property type="match status" value="1"/>
</dbReference>
<protein>
    <recommendedName>
        <fullName evidence="3">Thiol:disulfide interchange protein DsbA</fullName>
    </recommendedName>
</protein>
<dbReference type="EMBL" id="DRMS01000051">
    <property type="protein sequence ID" value="HFC91440.1"/>
    <property type="molecule type" value="Genomic_DNA"/>
</dbReference>
<keyword evidence="7" id="KW-0676">Redox-active center</keyword>
<dbReference type="PROSITE" id="PS51257">
    <property type="entry name" value="PROKAR_LIPOPROTEIN"/>
    <property type="match status" value="1"/>
</dbReference>
<evidence type="ECO:0000259" key="9">
    <source>
        <dbReference type="PROSITE" id="PS51352"/>
    </source>
</evidence>
<feature type="chain" id="PRO_5031304432" description="Thiol:disulfide interchange protein DsbA" evidence="8">
    <location>
        <begin position="37"/>
        <end position="283"/>
    </location>
</feature>
<keyword evidence="4 8" id="KW-0732">Signal</keyword>
<comment type="caution">
    <text evidence="10">The sequence shown here is derived from an EMBL/GenBank/DDBJ whole genome shotgun (WGS) entry which is preliminary data.</text>
</comment>
<evidence type="ECO:0000256" key="5">
    <source>
        <dbReference type="ARBA" id="ARBA00022764"/>
    </source>
</evidence>
<dbReference type="InterPro" id="IPR001853">
    <property type="entry name" value="DSBA-like_thioredoxin_dom"/>
</dbReference>
<evidence type="ECO:0000256" key="4">
    <source>
        <dbReference type="ARBA" id="ARBA00022729"/>
    </source>
</evidence>
<evidence type="ECO:0000256" key="6">
    <source>
        <dbReference type="ARBA" id="ARBA00023157"/>
    </source>
</evidence>
<feature type="signal peptide" evidence="8">
    <location>
        <begin position="1"/>
        <end position="36"/>
    </location>
</feature>
<evidence type="ECO:0000256" key="3">
    <source>
        <dbReference type="ARBA" id="ARBA00013831"/>
    </source>
</evidence>
<evidence type="ECO:0000256" key="2">
    <source>
        <dbReference type="ARBA" id="ARBA00005791"/>
    </source>
</evidence>
<dbReference type="InterPro" id="IPR013766">
    <property type="entry name" value="Thioredoxin_domain"/>
</dbReference>
<dbReference type="GO" id="GO:0042597">
    <property type="term" value="C:periplasmic space"/>
    <property type="evidence" value="ECO:0007669"/>
    <property type="project" value="UniProtKB-SubCell"/>
</dbReference>
<dbReference type="AlphaFoldDB" id="A0A7V2SXW2"/>
<comment type="subcellular location">
    <subcellularLocation>
        <location evidence="1">Periplasm</location>
    </subcellularLocation>
</comment>
<dbReference type="InterPro" id="IPR036249">
    <property type="entry name" value="Thioredoxin-like_sf"/>
</dbReference>
<dbReference type="GO" id="GO:0016491">
    <property type="term" value="F:oxidoreductase activity"/>
    <property type="evidence" value="ECO:0007669"/>
    <property type="project" value="InterPro"/>
</dbReference>
<sequence length="283" mass="31512">MKSQIMTKKLLPKLSTSIIAISLFVLVACNETTATAEQAPTEVKENIQKVTQTAKPIVTKSVNQSADKTEDKIVVADASHASQTNPTPAPEKKSAPAFVEGVHYFEIFPQINTDAPAGKVEVIELMWIGCPHCYHLEPLVEKYRKNKADYVDFKQVPAMLNPVWSKDAETYYIAQLLDPKGEKKLLSKVLHAIHEQGRRLKNEGAVKRYFAQLGVSEAQYNATKNSMAYKAKLNRARQIGVASQISSVPSFIINGKYRTSPYAAGSEEKLFQLVDMLTKQEKK</sequence>
<dbReference type="SUPFAM" id="SSF52833">
    <property type="entry name" value="Thioredoxin-like"/>
    <property type="match status" value="1"/>
</dbReference>
<evidence type="ECO:0000313" key="10">
    <source>
        <dbReference type="EMBL" id="HFC91440.1"/>
    </source>
</evidence>
<gene>
    <name evidence="10" type="ORF">ENJ51_01360</name>
</gene>
<accession>A0A7V2SXW2</accession>
<comment type="similarity">
    <text evidence="2">Belongs to the thioredoxin family. DsbA subfamily.</text>
</comment>
<proteinExistence type="inferred from homology"/>
<evidence type="ECO:0000256" key="8">
    <source>
        <dbReference type="SAM" id="SignalP"/>
    </source>
</evidence>
<dbReference type="PANTHER" id="PTHR35891:SF2">
    <property type="entry name" value="THIOL:DISULFIDE INTERCHANGE PROTEIN DSBA"/>
    <property type="match status" value="1"/>
</dbReference>
<dbReference type="Pfam" id="PF01323">
    <property type="entry name" value="DSBA"/>
    <property type="match status" value="1"/>
</dbReference>
<dbReference type="Proteomes" id="UP000885750">
    <property type="component" value="Unassembled WGS sequence"/>
</dbReference>
<keyword evidence="5" id="KW-0574">Periplasm</keyword>